<dbReference type="CDD" id="cd00065">
    <property type="entry name" value="FYVE_like_SF"/>
    <property type="match status" value="1"/>
</dbReference>
<dbReference type="Gene3D" id="1.25.40.420">
    <property type="match status" value="1"/>
</dbReference>
<dbReference type="Pfam" id="PF01370">
    <property type="entry name" value="Epimerase"/>
    <property type="match status" value="1"/>
</dbReference>
<dbReference type="RefSeq" id="XP_012201558.1">
    <property type="nucleotide sequence ID" value="XM_012346168.1"/>
</dbReference>
<dbReference type="GeneID" id="24129657"/>
<evidence type="ECO:0000256" key="3">
    <source>
        <dbReference type="ARBA" id="ARBA00022833"/>
    </source>
</evidence>
<dbReference type="InterPro" id="IPR051783">
    <property type="entry name" value="NAD(P)-dependent_oxidoreduct"/>
</dbReference>
<keyword evidence="1" id="KW-0479">Metal-binding</keyword>
<name>A0A067CBC9_SAPPC</name>
<dbReference type="VEuPathDB" id="FungiDB:SPRG_07382"/>
<dbReference type="InterPro" id="IPR011989">
    <property type="entry name" value="ARM-like"/>
</dbReference>
<dbReference type="GO" id="GO:0005737">
    <property type="term" value="C:cytoplasm"/>
    <property type="evidence" value="ECO:0007669"/>
    <property type="project" value="TreeGrafter"/>
</dbReference>
<evidence type="ECO:0000256" key="2">
    <source>
        <dbReference type="ARBA" id="ARBA00022771"/>
    </source>
</evidence>
<dbReference type="InterPro" id="IPR036291">
    <property type="entry name" value="NAD(P)-bd_dom_sf"/>
</dbReference>
<feature type="compositionally biased region" description="Acidic residues" evidence="5">
    <location>
        <begin position="925"/>
        <end position="936"/>
    </location>
</feature>
<evidence type="ECO:0000256" key="5">
    <source>
        <dbReference type="SAM" id="MobiDB-lite"/>
    </source>
</evidence>
<proteinExistence type="predicted"/>
<evidence type="ECO:0000259" key="6">
    <source>
        <dbReference type="PROSITE" id="PS50097"/>
    </source>
</evidence>
<dbReference type="SUPFAM" id="SSF48371">
    <property type="entry name" value="ARM repeat"/>
    <property type="match status" value="1"/>
</dbReference>
<dbReference type="InterPro" id="IPR011333">
    <property type="entry name" value="SKP1/BTB/POZ_sf"/>
</dbReference>
<organism evidence="8 9">
    <name type="scientific">Saprolegnia parasitica (strain CBS 223.65)</name>
    <dbReference type="NCBI Taxonomy" id="695850"/>
    <lineage>
        <taxon>Eukaryota</taxon>
        <taxon>Sar</taxon>
        <taxon>Stramenopiles</taxon>
        <taxon>Oomycota</taxon>
        <taxon>Saprolegniomycetes</taxon>
        <taxon>Saprolegniales</taxon>
        <taxon>Saprolegniaceae</taxon>
        <taxon>Saprolegnia</taxon>
    </lineage>
</organism>
<dbReference type="PROSITE" id="PS50178">
    <property type="entry name" value="ZF_FYVE"/>
    <property type="match status" value="1"/>
</dbReference>
<dbReference type="PANTHER" id="PTHR48079">
    <property type="entry name" value="PROTEIN YEEZ"/>
    <property type="match status" value="1"/>
</dbReference>
<sequence>MLFGPQVPVAPTRPGPSSGDSLSSSVTATSTVTLDDGAPVERKKKKKRKDKDASRKSLDEKDRPPRTKRDRIKKPSQSLPVAESPSSAQDISAMYPSVWKILKYRRKTTAGSMHKPVCVTGVDGFLAAWIVAELLLRGYKVRGTVQNKSDDISKLYELPHAKKNLTIVETSLLTAQSCDLAVDGCDFVIHTGTPTSCSVRDPFSEQNEPGVYSISSRVHCIVPMMNNFITACIRAKVKRVVLTSSVAAMADHVDMNTKIDDLSWNVTSSLERNPHFLSLKLAEEAAWQLVKNESMELVTVNPGTLMGPSLCNDKISPGTQIVYDLITGQYSALVDFNYALTDVRDCAAAHVLLLEYTEASHRYICVNRTVWMKEIVQTLAQNGYSGRNLPYQVGLPGWVAMLPAYAIQLGQVGVSLYPDDPSRAAASPYSNARLLDVFRFNDIQQFRQVSVTILDAAADLLKWKLIKPWAEDKVATACTCCQALFTVVRRRHHCRECGDLVCGNCSMSRAIVEGFEDAKQRFCDPCVRKSIPFSLEKLSAPTADVAQQRKAAIVLESLLDNQNNHDLFARGGGIPVILHALHASDDVVTVHAAHTLHRLSQRLSSALHLVLEGAVLHMLEMEEGSATWRACLQAMRNIWRYISREDFRTMLYASLRLTNSTAIGKFKGNVMLTLVHMLDPSEWPRLLPEGLLSVLLLLLKAPDAYSHRTVAYAIKHMLPSTYFPDVAITYPVLREAYDREVELVDVQFVVEGRLIGANRVVLSVQNAYFKSLVRFLLFRLYRLSGPGDVVEIEDCSYATRLSTFWCGYTEDVAIDLHNACDLLVAASSYHVPELQKRCEKFLADEISIANAMTVWALADQCQADDLKRAALPFLLKHICGVAKTDGFADNHVWVADELIEELCNAMGPRWVREWRAFHAAHDEPQEADDEHDEPEVDLSPTSAKLVDAPRASDVYSESSSMGDDLMEGIC</sequence>
<dbReference type="Gene3D" id="3.30.710.10">
    <property type="entry name" value="Potassium Channel Kv1.1, Chain A"/>
    <property type="match status" value="1"/>
</dbReference>
<dbReference type="SUPFAM" id="SSF54695">
    <property type="entry name" value="POZ domain"/>
    <property type="match status" value="1"/>
</dbReference>
<dbReference type="InterPro" id="IPR000210">
    <property type="entry name" value="BTB/POZ_dom"/>
</dbReference>
<dbReference type="PANTHER" id="PTHR48079:SF6">
    <property type="entry name" value="NAD(P)-BINDING DOMAIN-CONTAINING PROTEIN-RELATED"/>
    <property type="match status" value="1"/>
</dbReference>
<dbReference type="SUPFAM" id="SSF51735">
    <property type="entry name" value="NAD(P)-binding Rossmann-fold domains"/>
    <property type="match status" value="1"/>
</dbReference>
<dbReference type="Gene3D" id="1.25.10.10">
    <property type="entry name" value="Leucine-rich Repeat Variant"/>
    <property type="match status" value="1"/>
</dbReference>
<keyword evidence="3" id="KW-0862">Zinc</keyword>
<dbReference type="Pfam" id="PF00651">
    <property type="entry name" value="BTB"/>
    <property type="match status" value="1"/>
</dbReference>
<evidence type="ECO:0000313" key="8">
    <source>
        <dbReference type="EMBL" id="KDO27783.1"/>
    </source>
</evidence>
<dbReference type="InterPro" id="IPR013083">
    <property type="entry name" value="Znf_RING/FYVE/PHD"/>
</dbReference>
<dbReference type="OrthoDB" id="2735536at2759"/>
<feature type="region of interest" description="Disordered" evidence="5">
    <location>
        <begin position="1"/>
        <end position="87"/>
    </location>
</feature>
<dbReference type="CDD" id="cd14733">
    <property type="entry name" value="BACK"/>
    <property type="match status" value="1"/>
</dbReference>
<evidence type="ECO:0000256" key="4">
    <source>
        <dbReference type="PROSITE-ProRule" id="PRU00091"/>
    </source>
</evidence>
<dbReference type="SUPFAM" id="SSF57903">
    <property type="entry name" value="FYVE/PHD zinc finger"/>
    <property type="match status" value="1"/>
</dbReference>
<dbReference type="PROSITE" id="PS50097">
    <property type="entry name" value="BTB"/>
    <property type="match status" value="1"/>
</dbReference>
<dbReference type="Gene3D" id="3.30.40.10">
    <property type="entry name" value="Zinc/RING finger domain, C3HC4 (zinc finger)"/>
    <property type="match status" value="1"/>
</dbReference>
<dbReference type="KEGG" id="spar:SPRG_07382"/>
<keyword evidence="2 4" id="KW-0863">Zinc-finger</keyword>
<accession>A0A067CBC9</accession>
<evidence type="ECO:0000313" key="9">
    <source>
        <dbReference type="Proteomes" id="UP000030745"/>
    </source>
</evidence>
<feature type="compositionally biased region" description="Polar residues" evidence="5">
    <location>
        <begin position="75"/>
        <end position="87"/>
    </location>
</feature>
<evidence type="ECO:0008006" key="10">
    <source>
        <dbReference type="Google" id="ProtNLM"/>
    </source>
</evidence>
<dbReference type="SMART" id="SM00225">
    <property type="entry name" value="BTB"/>
    <property type="match status" value="1"/>
</dbReference>
<dbReference type="InterPro" id="IPR011011">
    <property type="entry name" value="Znf_FYVE_PHD"/>
</dbReference>
<keyword evidence="9" id="KW-1185">Reference proteome</keyword>
<dbReference type="Gene3D" id="3.40.50.720">
    <property type="entry name" value="NAD(P)-binding Rossmann-like Domain"/>
    <property type="match status" value="1"/>
</dbReference>
<dbReference type="AlphaFoldDB" id="A0A067CBC9"/>
<dbReference type="Proteomes" id="UP000030745">
    <property type="component" value="Unassembled WGS sequence"/>
</dbReference>
<dbReference type="InterPro" id="IPR017455">
    <property type="entry name" value="Znf_FYVE-rel"/>
</dbReference>
<protein>
    <recommendedName>
        <fullName evidence="10">FYVE-type domain-containing protein</fullName>
    </recommendedName>
</protein>
<gene>
    <name evidence="8" type="ORF">SPRG_07382</name>
</gene>
<feature type="compositionally biased region" description="Basic and acidic residues" evidence="5">
    <location>
        <begin position="50"/>
        <end position="67"/>
    </location>
</feature>
<dbReference type="InterPro" id="IPR000306">
    <property type="entry name" value="Znf_FYVE"/>
</dbReference>
<dbReference type="STRING" id="695850.A0A067CBC9"/>
<dbReference type="InterPro" id="IPR016024">
    <property type="entry name" value="ARM-type_fold"/>
</dbReference>
<evidence type="ECO:0000256" key="1">
    <source>
        <dbReference type="ARBA" id="ARBA00022723"/>
    </source>
</evidence>
<dbReference type="InterPro" id="IPR001509">
    <property type="entry name" value="Epimerase_deHydtase"/>
</dbReference>
<dbReference type="Pfam" id="PF01363">
    <property type="entry name" value="FYVE"/>
    <property type="match status" value="1"/>
</dbReference>
<feature type="domain" description="FYVE-type" evidence="7">
    <location>
        <begin position="472"/>
        <end position="531"/>
    </location>
</feature>
<dbReference type="GO" id="GO:0008270">
    <property type="term" value="F:zinc ion binding"/>
    <property type="evidence" value="ECO:0007669"/>
    <property type="project" value="UniProtKB-KW"/>
</dbReference>
<reference evidence="8 9" key="1">
    <citation type="journal article" date="2013" name="PLoS Genet.">
        <title>Distinctive expansion of potential virulence genes in the genome of the oomycete fish pathogen Saprolegnia parasitica.</title>
        <authorList>
            <person name="Jiang R.H."/>
            <person name="de Bruijn I."/>
            <person name="Haas B.J."/>
            <person name="Belmonte R."/>
            <person name="Lobach L."/>
            <person name="Christie J."/>
            <person name="van den Ackerveken G."/>
            <person name="Bottin A."/>
            <person name="Bulone V."/>
            <person name="Diaz-Moreno S.M."/>
            <person name="Dumas B."/>
            <person name="Fan L."/>
            <person name="Gaulin E."/>
            <person name="Govers F."/>
            <person name="Grenville-Briggs L.J."/>
            <person name="Horner N.R."/>
            <person name="Levin J.Z."/>
            <person name="Mammella M."/>
            <person name="Meijer H.J."/>
            <person name="Morris P."/>
            <person name="Nusbaum C."/>
            <person name="Oome S."/>
            <person name="Phillips A.J."/>
            <person name="van Rooyen D."/>
            <person name="Rzeszutek E."/>
            <person name="Saraiva M."/>
            <person name="Secombes C.J."/>
            <person name="Seidl M.F."/>
            <person name="Snel B."/>
            <person name="Stassen J.H."/>
            <person name="Sykes S."/>
            <person name="Tripathy S."/>
            <person name="van den Berg H."/>
            <person name="Vega-Arreguin J.C."/>
            <person name="Wawra S."/>
            <person name="Young S.K."/>
            <person name="Zeng Q."/>
            <person name="Dieguez-Uribeondo J."/>
            <person name="Russ C."/>
            <person name="Tyler B.M."/>
            <person name="van West P."/>
        </authorList>
    </citation>
    <scope>NUCLEOTIDE SEQUENCE [LARGE SCALE GENOMIC DNA]</scope>
    <source>
        <strain evidence="8 9">CBS 223.65</strain>
    </source>
</reference>
<dbReference type="EMBL" id="KK583215">
    <property type="protein sequence ID" value="KDO27783.1"/>
    <property type="molecule type" value="Genomic_DNA"/>
</dbReference>
<dbReference type="SMART" id="SM00064">
    <property type="entry name" value="FYVE"/>
    <property type="match status" value="1"/>
</dbReference>
<dbReference type="OMA" id="TEASHRY"/>
<feature type="compositionally biased region" description="Low complexity" evidence="5">
    <location>
        <begin position="15"/>
        <end position="35"/>
    </location>
</feature>
<feature type="region of interest" description="Disordered" evidence="5">
    <location>
        <begin position="922"/>
        <end position="970"/>
    </location>
</feature>
<dbReference type="GO" id="GO:0004029">
    <property type="term" value="F:aldehyde dehydrogenase (NAD+) activity"/>
    <property type="evidence" value="ECO:0007669"/>
    <property type="project" value="TreeGrafter"/>
</dbReference>
<evidence type="ECO:0000259" key="7">
    <source>
        <dbReference type="PROSITE" id="PS50178"/>
    </source>
</evidence>
<feature type="domain" description="BTB" evidence="6">
    <location>
        <begin position="744"/>
        <end position="773"/>
    </location>
</feature>